<dbReference type="Pfam" id="PF14579">
    <property type="entry name" value="HHH_6"/>
    <property type="match status" value="1"/>
</dbReference>
<dbReference type="Proteomes" id="UP000422108">
    <property type="component" value="Chromosome"/>
</dbReference>
<dbReference type="Pfam" id="PF07733">
    <property type="entry name" value="DNA_pol3_alpha"/>
    <property type="match status" value="1"/>
</dbReference>
<reference evidence="9 10" key="1">
    <citation type="submission" date="2019-11" db="EMBL/GenBank/DDBJ databases">
        <title>Comparative genomics of hydrocarbon-degrading Desulfosarcina strains.</title>
        <authorList>
            <person name="Watanabe M."/>
            <person name="Kojima H."/>
            <person name="Fukui M."/>
        </authorList>
    </citation>
    <scope>NUCLEOTIDE SEQUENCE [LARGE SCALE GENOMIC DNA]</scope>
    <source>
        <strain evidence="10">oXyS1</strain>
    </source>
</reference>
<name>A0A5K8AEL8_9BACT</name>
<dbReference type="PANTHER" id="PTHR32294">
    <property type="entry name" value="DNA POLYMERASE III SUBUNIT ALPHA"/>
    <property type="match status" value="1"/>
</dbReference>
<dbReference type="GO" id="GO:0006260">
    <property type="term" value="P:DNA replication"/>
    <property type="evidence" value="ECO:0007669"/>
    <property type="project" value="UniProtKB-KW"/>
</dbReference>
<dbReference type="AlphaFoldDB" id="A0A5K8AEL8"/>
<evidence type="ECO:0000313" key="9">
    <source>
        <dbReference type="EMBL" id="BBO91085.1"/>
    </source>
</evidence>
<dbReference type="Pfam" id="PF02811">
    <property type="entry name" value="PHP"/>
    <property type="match status" value="1"/>
</dbReference>
<organism evidence="9 10">
    <name type="scientific">Desulfosarcina ovata subsp. ovata</name>
    <dbReference type="NCBI Taxonomy" id="2752305"/>
    <lineage>
        <taxon>Bacteria</taxon>
        <taxon>Pseudomonadati</taxon>
        <taxon>Thermodesulfobacteriota</taxon>
        <taxon>Desulfobacteria</taxon>
        <taxon>Desulfobacterales</taxon>
        <taxon>Desulfosarcinaceae</taxon>
        <taxon>Desulfosarcina</taxon>
    </lineage>
</organism>
<dbReference type="EMBL" id="AP021879">
    <property type="protein sequence ID" value="BBO91085.1"/>
    <property type="molecule type" value="Genomic_DNA"/>
</dbReference>
<dbReference type="CDD" id="cd04485">
    <property type="entry name" value="DnaE_OBF"/>
    <property type="match status" value="1"/>
</dbReference>
<proteinExistence type="predicted"/>
<keyword evidence="10" id="KW-1185">Reference proteome</keyword>
<protein>
    <recommendedName>
        <fullName evidence="2">DNA-directed DNA polymerase</fullName>
        <ecNumber evidence="2">2.7.7.7</ecNumber>
    </recommendedName>
</protein>
<dbReference type="Pfam" id="PF17657">
    <property type="entry name" value="DNA_pol3_finger"/>
    <property type="match status" value="1"/>
</dbReference>
<keyword evidence="4" id="KW-0548">Nucleotidyltransferase</keyword>
<dbReference type="InterPro" id="IPR004365">
    <property type="entry name" value="NA-bd_OB_tRNA"/>
</dbReference>
<dbReference type="SUPFAM" id="SSF89550">
    <property type="entry name" value="PHP domain-like"/>
    <property type="match status" value="1"/>
</dbReference>
<dbReference type="InterPro" id="IPR029460">
    <property type="entry name" value="DNAPol_HHH"/>
</dbReference>
<gene>
    <name evidence="9" type="ORF">DSCOOX_42650</name>
</gene>
<dbReference type="GO" id="GO:0003676">
    <property type="term" value="F:nucleic acid binding"/>
    <property type="evidence" value="ECO:0007669"/>
    <property type="project" value="InterPro"/>
</dbReference>
<dbReference type="CDD" id="cd07431">
    <property type="entry name" value="PHP_PolIIIA"/>
    <property type="match status" value="1"/>
</dbReference>
<accession>A0A5K8AEL8</accession>
<dbReference type="GO" id="GO:0003887">
    <property type="term" value="F:DNA-directed DNA polymerase activity"/>
    <property type="evidence" value="ECO:0007669"/>
    <property type="project" value="UniProtKB-KW"/>
</dbReference>
<evidence type="ECO:0000256" key="2">
    <source>
        <dbReference type="ARBA" id="ARBA00012417"/>
    </source>
</evidence>
<dbReference type="InterPro" id="IPR003141">
    <property type="entry name" value="Pol/His_phosphatase_N"/>
</dbReference>
<evidence type="ECO:0000259" key="8">
    <source>
        <dbReference type="SMART" id="SM00481"/>
    </source>
</evidence>
<keyword evidence="3" id="KW-0808">Transferase</keyword>
<evidence type="ECO:0000256" key="6">
    <source>
        <dbReference type="ARBA" id="ARBA00022932"/>
    </source>
</evidence>
<dbReference type="EC" id="2.7.7.7" evidence="2"/>
<comment type="catalytic activity">
    <reaction evidence="7">
        <text>DNA(n) + a 2'-deoxyribonucleoside 5'-triphosphate = DNA(n+1) + diphosphate</text>
        <dbReference type="Rhea" id="RHEA:22508"/>
        <dbReference type="Rhea" id="RHEA-COMP:17339"/>
        <dbReference type="Rhea" id="RHEA-COMP:17340"/>
        <dbReference type="ChEBI" id="CHEBI:33019"/>
        <dbReference type="ChEBI" id="CHEBI:61560"/>
        <dbReference type="ChEBI" id="CHEBI:173112"/>
        <dbReference type="EC" id="2.7.7.7"/>
    </reaction>
</comment>
<dbReference type="Gene3D" id="3.20.20.140">
    <property type="entry name" value="Metal-dependent hydrolases"/>
    <property type="match status" value="2"/>
</dbReference>
<feature type="domain" description="Polymerase/histidinol phosphatase N-terminal" evidence="8">
    <location>
        <begin position="6"/>
        <end position="73"/>
    </location>
</feature>
<dbReference type="GO" id="GO:0005737">
    <property type="term" value="C:cytoplasm"/>
    <property type="evidence" value="ECO:0007669"/>
    <property type="project" value="UniProtKB-SubCell"/>
</dbReference>
<dbReference type="Pfam" id="PF01336">
    <property type="entry name" value="tRNA_anti-codon"/>
    <property type="match status" value="1"/>
</dbReference>
<dbReference type="GO" id="GO:0008408">
    <property type="term" value="F:3'-5' exonuclease activity"/>
    <property type="evidence" value="ECO:0007669"/>
    <property type="project" value="InterPro"/>
</dbReference>
<evidence type="ECO:0000256" key="5">
    <source>
        <dbReference type="ARBA" id="ARBA00022705"/>
    </source>
</evidence>
<dbReference type="NCBIfam" id="TIGR00594">
    <property type="entry name" value="polc"/>
    <property type="match status" value="1"/>
</dbReference>
<dbReference type="InterPro" id="IPR004805">
    <property type="entry name" value="DnaE2/DnaE/PolC"/>
</dbReference>
<sequence>MNQPFIPLTLRSHYSLMWGTDSPTAICRAARRLGYERLALTDTDNLCGLWPFLHACREEGLTPIVGAEVTDPCSTRRAVCLVRNGDGYANLCRLITRRHRDPAFDLATALPASAGGLLVLTGHADLLADWHRSGVRVAAALPRRPPSPFHPLVQAGRRLGLPLVATPGSFFLDPQDLAVHRLLRAIAGNTTLSRLEPSAIAPADAWLAAPDVYRHRFAVCPEAIENALRLAGTITFSGPDFGLVMPPWKDENGRSADDCLRRAAFAGARRRYGQELGKAVAQRLEHELATIARMGFSAYFLVVEEIVSQSPRTCGRGSAAASLVAYCLGITNVCPVKHNLYFGRFLNPGRSDPPDIDVDFAWDERDAVIAGVLDRFAGRSAMVASHILFQPRMALRETAKVFGMPAAEIGRISRRLPWFWHRDELDASLLENLRQRPETRHLDFARPWPQIMALAQRIIGIPRHLSVHPGGVVITPAPIDGYVPIETAPKGVPIIQWDKDAAEDAGLVKIDLLGNRSLGVIRDTLSVMRTNGIAFDEQHWAPEDDPATRRTIARGQTMGCFYIESPAMRLLHQKAGNGDFDHLVIHSSIIRPAANEYIQAYLERLHGASWDPIHPLLADVLDDTFGIMVYQEDVSRAAVALAGFSDAEADGLRKIIARKDRERQLADFRERFMKGAAARGVSVARAEAVWQMMMSFSGYSFCKPHSASYARVSFQAAYLKTHFPAAFMAGVISNQGGFYSTFAYVSEARRMGLAIDPPDVNRSRIHWTGQNRRLRVGLMAVGGLSRSTMERIVAGRPASGFPDMAGFLARVQPDEDEARALVHCGALDGLDPEASRTRLRWALAAWQTERRRSHQREELFAHQRIASSAVPPPGFPAADPIVRLRREFAVLGFLCSQHPITLFRESIASRCTVKADQLVHRVGRRVCLAAWLVTGKIVRTRQGNSMQFLTFEDETAIVETTFFPETYRRFCHMLDRHRPYLLTGTVDENWGVVTLTVERVAQVRKNISRRKRRSIDKLAKDAVLLLDFSD</sequence>
<dbReference type="SMART" id="SM00481">
    <property type="entry name" value="POLIIIAc"/>
    <property type="match status" value="1"/>
</dbReference>
<comment type="subcellular location">
    <subcellularLocation>
        <location evidence="1">Cytoplasm</location>
    </subcellularLocation>
</comment>
<evidence type="ECO:0000256" key="7">
    <source>
        <dbReference type="ARBA" id="ARBA00049244"/>
    </source>
</evidence>
<evidence type="ECO:0000256" key="3">
    <source>
        <dbReference type="ARBA" id="ARBA00022679"/>
    </source>
</evidence>
<evidence type="ECO:0000313" key="10">
    <source>
        <dbReference type="Proteomes" id="UP000422108"/>
    </source>
</evidence>
<dbReference type="InterPro" id="IPR004013">
    <property type="entry name" value="PHP_dom"/>
</dbReference>
<dbReference type="InterPro" id="IPR040982">
    <property type="entry name" value="DNA_pol3_finger"/>
</dbReference>
<evidence type="ECO:0000256" key="4">
    <source>
        <dbReference type="ARBA" id="ARBA00022695"/>
    </source>
</evidence>
<dbReference type="InterPro" id="IPR011708">
    <property type="entry name" value="DNA_pol3_alpha_NTPase_dom"/>
</dbReference>
<keyword evidence="6 9" id="KW-0239">DNA-directed DNA polymerase</keyword>
<keyword evidence="5" id="KW-0235">DNA replication</keyword>
<dbReference type="InterPro" id="IPR016195">
    <property type="entry name" value="Pol/histidinol_Pase-like"/>
</dbReference>
<evidence type="ECO:0000256" key="1">
    <source>
        <dbReference type="ARBA" id="ARBA00004496"/>
    </source>
</evidence>
<dbReference type="Gene3D" id="1.10.150.870">
    <property type="match status" value="1"/>
</dbReference>